<evidence type="ECO:0000256" key="4">
    <source>
        <dbReference type="ARBA" id="ARBA00022833"/>
    </source>
</evidence>
<sequence>MFPLVAGNKDKYFISMPLVTPASSSTTETTNYSRLCRVLVDLGSCALRDCFDSICTPPTLHRVLAANQLTLQNLRSRRIINATQWGKLFPAIPTSVSSKNFDITLLMTLLRNICGLAPPMTGWDVLPAATDTSCEADIARVKYFRNVVYAHAEHASVDDSEFQRHWKDIRDTLVRLGGVNYEVAIDDLEVICMDPDMECHYKDLLAQWKYDEDNIKYVLKGIEKKLDDLMATTKSSTVGTTGKEDKNLKLEEVLDTSSVCREKTHENGPLATFCKQCKVCICDKCEQTRHSHHTTVDIQQAAEQHKVDIEEVVKEMKRGIADYEGLVERKRESFRKSKERIVTARNKVMTSVEELVRLLQEHEKTVLTSLDIIEDKFQREHAAQLEHFQISMNQLEKHVEWCEGILQRSKSVEILQAHQVLIGRCKGLLNAEKLSIFKASHIRYEMNKDHVENVRNGILTLGQVVVSSTDPLQSVAEGSGLYQGDVGSVATIKIRTKDSDGNQCYDKDDKIDMKVQPPSGENYLNQMIRCGNDGKYIATYTPDCVGQHQVLISINGEPLTGSPWRVLVTPHRYKSLFSFGSHGEGHLGPSCIAIDDMSGNVAVAGFHNGVQLFSLEGKHLRDIDANNLTSSISVAFTKSGELLVIASYKIFSFNESEKLVKHVANKHLKQPQCLTIASDGRMVVCDCGDHTAKVLSSDGSQLLLTVMDPDGAIPWHAVSHHNMFFVSYPWAGNVKVFTENGTFLKSIGGLESDNGQLSRPVGLAIDRFDNLVVCDYDKARLQIFNPEGEFVSGIEGQNIELSNPRSVAVSSTGRLFVIDLASPFVHVFH</sequence>
<keyword evidence="4" id="KW-0862">Zinc</keyword>
<dbReference type="EMBL" id="CALNXK010000002">
    <property type="protein sequence ID" value="CAH3033835.1"/>
    <property type="molecule type" value="Genomic_DNA"/>
</dbReference>
<dbReference type="SMART" id="SM00557">
    <property type="entry name" value="IG_FLMN"/>
    <property type="match status" value="1"/>
</dbReference>
<dbReference type="InterPro" id="IPR011042">
    <property type="entry name" value="6-blade_b-propeller_TolB-like"/>
</dbReference>
<evidence type="ECO:0000256" key="7">
    <source>
        <dbReference type="PROSITE-ProRule" id="PRU00504"/>
    </source>
</evidence>
<evidence type="ECO:0000256" key="2">
    <source>
        <dbReference type="ARBA" id="ARBA00022737"/>
    </source>
</evidence>
<keyword evidence="10" id="KW-1185">Reference proteome</keyword>
<dbReference type="CDD" id="cd05819">
    <property type="entry name" value="NHL"/>
    <property type="match status" value="1"/>
</dbReference>
<dbReference type="Gene3D" id="2.120.10.30">
    <property type="entry name" value="TolB, C-terminal domain"/>
    <property type="match status" value="2"/>
</dbReference>
<feature type="domain" description="B box-type" evidence="8">
    <location>
        <begin position="255"/>
        <end position="298"/>
    </location>
</feature>
<reference evidence="9 10" key="1">
    <citation type="submission" date="2022-05" db="EMBL/GenBank/DDBJ databases">
        <authorList>
            <consortium name="Genoscope - CEA"/>
            <person name="William W."/>
        </authorList>
    </citation>
    <scope>NUCLEOTIDE SEQUENCE [LARGE SCALE GENOMIC DNA]</scope>
</reference>
<dbReference type="PROSITE" id="PS50119">
    <property type="entry name" value="ZF_BBOX"/>
    <property type="match status" value="1"/>
</dbReference>
<dbReference type="InterPro" id="IPR000315">
    <property type="entry name" value="Znf_B-box"/>
</dbReference>
<dbReference type="InterPro" id="IPR001258">
    <property type="entry name" value="NHL_repeat"/>
</dbReference>
<feature type="repeat" description="NHL" evidence="7">
    <location>
        <begin position="744"/>
        <end position="787"/>
    </location>
</feature>
<feature type="repeat" description="Filamin" evidence="6">
    <location>
        <begin position="466"/>
        <end position="568"/>
    </location>
</feature>
<dbReference type="InterPro" id="IPR050952">
    <property type="entry name" value="TRIM-NHL_E3_ligases"/>
</dbReference>
<evidence type="ECO:0000313" key="9">
    <source>
        <dbReference type="EMBL" id="CAH3033835.1"/>
    </source>
</evidence>
<dbReference type="InterPro" id="IPR001298">
    <property type="entry name" value="Filamin/ABP280_rpt"/>
</dbReference>
<dbReference type="PROSITE" id="PS50194">
    <property type="entry name" value="FILAMIN_REPEAT"/>
    <property type="match status" value="1"/>
</dbReference>
<dbReference type="SUPFAM" id="SSF81296">
    <property type="entry name" value="E set domains"/>
    <property type="match status" value="1"/>
</dbReference>
<dbReference type="PANTHER" id="PTHR24104">
    <property type="entry name" value="E3 UBIQUITIN-PROTEIN LIGASE NHLRC1-RELATED"/>
    <property type="match status" value="1"/>
</dbReference>
<proteinExistence type="predicted"/>
<dbReference type="Gene3D" id="3.30.160.60">
    <property type="entry name" value="Classic Zinc Finger"/>
    <property type="match status" value="1"/>
</dbReference>
<dbReference type="Pfam" id="PF18738">
    <property type="entry name" value="HEPN_DZIP3"/>
    <property type="match status" value="1"/>
</dbReference>
<dbReference type="PANTHER" id="PTHR24104:SF25">
    <property type="entry name" value="PROTEIN LIN-41"/>
    <property type="match status" value="1"/>
</dbReference>
<dbReference type="SUPFAM" id="SSF101898">
    <property type="entry name" value="NHL repeat"/>
    <property type="match status" value="1"/>
</dbReference>
<evidence type="ECO:0000256" key="1">
    <source>
        <dbReference type="ARBA" id="ARBA00022723"/>
    </source>
</evidence>
<keyword evidence="3 5" id="KW-0863">Zinc-finger</keyword>
<dbReference type="InterPro" id="IPR017868">
    <property type="entry name" value="Filamin/ABP280_repeat-like"/>
</dbReference>
<dbReference type="PROSITE" id="PS51125">
    <property type="entry name" value="NHL"/>
    <property type="match status" value="1"/>
</dbReference>
<keyword evidence="1" id="KW-0479">Metal-binding</keyword>
<comment type="caution">
    <text evidence="9">The sequence shown here is derived from an EMBL/GenBank/DDBJ whole genome shotgun (WGS) entry which is preliminary data.</text>
</comment>
<dbReference type="Pfam" id="PF00643">
    <property type="entry name" value="zf-B_box"/>
    <property type="match status" value="1"/>
</dbReference>
<dbReference type="SUPFAM" id="SSF57845">
    <property type="entry name" value="B-box zinc-binding domain"/>
    <property type="match status" value="1"/>
</dbReference>
<gene>
    <name evidence="9" type="ORF">PLOB_00016109</name>
</gene>
<evidence type="ECO:0000256" key="3">
    <source>
        <dbReference type="ARBA" id="ARBA00022771"/>
    </source>
</evidence>
<name>A0ABN8MRF0_9CNID</name>
<organism evidence="9 10">
    <name type="scientific">Porites lobata</name>
    <dbReference type="NCBI Taxonomy" id="104759"/>
    <lineage>
        <taxon>Eukaryota</taxon>
        <taxon>Metazoa</taxon>
        <taxon>Cnidaria</taxon>
        <taxon>Anthozoa</taxon>
        <taxon>Hexacorallia</taxon>
        <taxon>Scleractinia</taxon>
        <taxon>Fungiina</taxon>
        <taxon>Poritidae</taxon>
        <taxon>Porites</taxon>
    </lineage>
</organism>
<dbReference type="Pfam" id="PF00630">
    <property type="entry name" value="Filamin"/>
    <property type="match status" value="1"/>
</dbReference>
<evidence type="ECO:0000259" key="8">
    <source>
        <dbReference type="PROSITE" id="PS50119"/>
    </source>
</evidence>
<protein>
    <recommendedName>
        <fullName evidence="8">B box-type domain-containing protein</fullName>
    </recommendedName>
</protein>
<evidence type="ECO:0000256" key="5">
    <source>
        <dbReference type="PROSITE-ProRule" id="PRU00024"/>
    </source>
</evidence>
<dbReference type="InterPro" id="IPR014756">
    <property type="entry name" value="Ig_E-set"/>
</dbReference>
<evidence type="ECO:0000256" key="6">
    <source>
        <dbReference type="PROSITE-ProRule" id="PRU00087"/>
    </source>
</evidence>
<evidence type="ECO:0000313" key="10">
    <source>
        <dbReference type="Proteomes" id="UP001159405"/>
    </source>
</evidence>
<dbReference type="Proteomes" id="UP001159405">
    <property type="component" value="Unassembled WGS sequence"/>
</dbReference>
<keyword evidence="2" id="KW-0677">Repeat</keyword>
<dbReference type="InterPro" id="IPR041249">
    <property type="entry name" value="HEPN_DZIP3"/>
</dbReference>
<accession>A0ABN8MRF0</accession>